<dbReference type="AlphaFoldDB" id="A0A6V8MLG6"/>
<dbReference type="GO" id="GO:0035438">
    <property type="term" value="F:cyclic-di-GMP binding"/>
    <property type="evidence" value="ECO:0007669"/>
    <property type="project" value="InterPro"/>
</dbReference>
<dbReference type="EMBL" id="BLXX01000010">
    <property type="protein sequence ID" value="GFO60774.1"/>
    <property type="molecule type" value="Genomic_DNA"/>
</dbReference>
<evidence type="ECO:0000259" key="1">
    <source>
        <dbReference type="Pfam" id="PF07238"/>
    </source>
</evidence>
<name>A0A6V8MLG6_9BACT</name>
<keyword evidence="3" id="KW-1185">Reference proteome</keyword>
<dbReference type="Proteomes" id="UP000556026">
    <property type="component" value="Unassembled WGS sequence"/>
</dbReference>
<dbReference type="RefSeq" id="WP_183355581.1">
    <property type="nucleotide sequence ID" value="NZ_BLXX01000010.1"/>
</dbReference>
<accession>A0A6V8MLG6</accession>
<dbReference type="Pfam" id="PF07238">
    <property type="entry name" value="PilZ"/>
    <property type="match status" value="1"/>
</dbReference>
<evidence type="ECO:0000313" key="3">
    <source>
        <dbReference type="Proteomes" id="UP000556026"/>
    </source>
</evidence>
<evidence type="ECO:0000313" key="2">
    <source>
        <dbReference type="EMBL" id="GFO60774.1"/>
    </source>
</evidence>
<protein>
    <recommendedName>
        <fullName evidence="1">PilZ domain-containing protein</fullName>
    </recommendedName>
</protein>
<sequence length="119" mass="13041">MIISEYEQGGAPSRAGTVENRCYTRYPVNASATIWREEATMPAQVVNMSLGGALLKIYPRLSLNEVVTVCIHESARVPGNLTDLPATVVRTTDTGCAVRFDRVLLQRGLGDLLPLNRPR</sequence>
<proteinExistence type="predicted"/>
<dbReference type="Gene3D" id="2.40.10.220">
    <property type="entry name" value="predicted glycosyltransferase like domains"/>
    <property type="match status" value="1"/>
</dbReference>
<comment type="caution">
    <text evidence="2">The sequence shown here is derived from an EMBL/GenBank/DDBJ whole genome shotgun (WGS) entry which is preliminary data.</text>
</comment>
<dbReference type="InterPro" id="IPR009875">
    <property type="entry name" value="PilZ_domain"/>
</dbReference>
<feature type="domain" description="PilZ" evidence="1">
    <location>
        <begin position="20"/>
        <end position="102"/>
    </location>
</feature>
<organism evidence="2 3">
    <name type="scientific">Geomonas silvestris</name>
    <dbReference type="NCBI Taxonomy" id="2740184"/>
    <lineage>
        <taxon>Bacteria</taxon>
        <taxon>Pseudomonadati</taxon>
        <taxon>Thermodesulfobacteriota</taxon>
        <taxon>Desulfuromonadia</taxon>
        <taxon>Geobacterales</taxon>
        <taxon>Geobacteraceae</taxon>
        <taxon>Geomonas</taxon>
    </lineage>
</organism>
<dbReference type="SUPFAM" id="SSF141371">
    <property type="entry name" value="PilZ domain-like"/>
    <property type="match status" value="1"/>
</dbReference>
<reference evidence="3" key="1">
    <citation type="submission" date="2020-06" db="EMBL/GenBank/DDBJ databases">
        <title>Draft genomic sequence of Geomonas sp. Red330.</title>
        <authorList>
            <person name="Itoh H."/>
            <person name="Zhenxing X."/>
            <person name="Ushijima N."/>
            <person name="Masuda Y."/>
            <person name="Shiratori Y."/>
            <person name="Senoo K."/>
        </authorList>
    </citation>
    <scope>NUCLEOTIDE SEQUENCE [LARGE SCALE GENOMIC DNA]</scope>
    <source>
        <strain evidence="3">Red330</strain>
    </source>
</reference>
<gene>
    <name evidence="2" type="ORF">GMST_30990</name>
</gene>